<keyword evidence="1" id="KW-0472">Membrane</keyword>
<feature type="transmembrane region" description="Helical" evidence="1">
    <location>
        <begin position="101"/>
        <end position="118"/>
    </location>
</feature>
<sequence length="156" mass="17177">MKNSSSPQNEYPSSNTQPKWMYYIMIAWIALTFLFLTFGLIGLVVQWTGGSVEPYSKVQSSTLVLVALGAILLIEVLNGFMSRPDEDEAVSAKPKLTMKSVITYCVIVAVILVVGTTLRSTLPVLTIPPWLSLVLFVVGIVLLKPLFLRKSTRVDA</sequence>
<accession>A0ABT9CE69</accession>
<keyword evidence="1" id="KW-1133">Transmembrane helix</keyword>
<evidence type="ECO:0008006" key="4">
    <source>
        <dbReference type="Google" id="ProtNLM"/>
    </source>
</evidence>
<keyword evidence="3" id="KW-1185">Reference proteome</keyword>
<gene>
    <name evidence="2" type="ORF">Q5741_14170</name>
</gene>
<dbReference type="RefSeq" id="WP_305024763.1">
    <property type="nucleotide sequence ID" value="NZ_JAUQTB010000008.1"/>
</dbReference>
<organism evidence="2 3">
    <name type="scientific">Paenibacillus lacisoli</name>
    <dbReference type="NCBI Taxonomy" id="3064525"/>
    <lineage>
        <taxon>Bacteria</taxon>
        <taxon>Bacillati</taxon>
        <taxon>Bacillota</taxon>
        <taxon>Bacilli</taxon>
        <taxon>Bacillales</taxon>
        <taxon>Paenibacillaceae</taxon>
        <taxon>Paenibacillus</taxon>
    </lineage>
</organism>
<reference evidence="2 3" key="1">
    <citation type="submission" date="2023-07" db="EMBL/GenBank/DDBJ databases">
        <title>Paenibacillus sp. JX-17 nov. isolated from soil.</title>
        <authorList>
            <person name="Wan Y."/>
            <person name="Liu B."/>
        </authorList>
    </citation>
    <scope>NUCLEOTIDE SEQUENCE [LARGE SCALE GENOMIC DNA]</scope>
    <source>
        <strain evidence="2 3">JX-17</strain>
    </source>
</reference>
<feature type="transmembrane region" description="Helical" evidence="1">
    <location>
        <begin position="60"/>
        <end position="80"/>
    </location>
</feature>
<evidence type="ECO:0000313" key="3">
    <source>
        <dbReference type="Proteomes" id="UP001240171"/>
    </source>
</evidence>
<evidence type="ECO:0000256" key="1">
    <source>
        <dbReference type="SAM" id="Phobius"/>
    </source>
</evidence>
<name>A0ABT9CE69_9BACL</name>
<proteinExistence type="predicted"/>
<dbReference type="EMBL" id="JAUQTB010000008">
    <property type="protein sequence ID" value="MDO7907551.1"/>
    <property type="molecule type" value="Genomic_DNA"/>
</dbReference>
<keyword evidence="1" id="KW-0812">Transmembrane</keyword>
<protein>
    <recommendedName>
        <fullName evidence="4">DUF2178 domain-containing protein</fullName>
    </recommendedName>
</protein>
<feature type="transmembrane region" description="Helical" evidence="1">
    <location>
        <begin position="20"/>
        <end position="48"/>
    </location>
</feature>
<comment type="caution">
    <text evidence="2">The sequence shown here is derived from an EMBL/GenBank/DDBJ whole genome shotgun (WGS) entry which is preliminary data.</text>
</comment>
<evidence type="ECO:0000313" key="2">
    <source>
        <dbReference type="EMBL" id="MDO7907551.1"/>
    </source>
</evidence>
<feature type="transmembrane region" description="Helical" evidence="1">
    <location>
        <begin position="130"/>
        <end position="148"/>
    </location>
</feature>
<dbReference type="Proteomes" id="UP001240171">
    <property type="component" value="Unassembled WGS sequence"/>
</dbReference>